<protein>
    <submittedName>
        <fullName evidence="2">Uncharacterized protein</fullName>
    </submittedName>
</protein>
<gene>
    <name evidence="2" type="ORF">PHLGIDRAFT_128059</name>
</gene>
<feature type="compositionally biased region" description="Low complexity" evidence="1">
    <location>
        <begin position="310"/>
        <end position="321"/>
    </location>
</feature>
<feature type="region of interest" description="Disordered" evidence="1">
    <location>
        <begin position="397"/>
        <end position="433"/>
    </location>
</feature>
<dbReference type="EMBL" id="KN840510">
    <property type="protein sequence ID" value="KIP06803.1"/>
    <property type="molecule type" value="Genomic_DNA"/>
</dbReference>
<accession>A0A0C3PKI0</accession>
<feature type="compositionally biased region" description="Polar residues" evidence="1">
    <location>
        <begin position="239"/>
        <end position="257"/>
    </location>
</feature>
<feature type="region of interest" description="Disordered" evidence="1">
    <location>
        <begin position="57"/>
        <end position="334"/>
    </location>
</feature>
<proteinExistence type="predicted"/>
<name>A0A0C3PKI0_PHLG1</name>
<reference evidence="2 3" key="1">
    <citation type="journal article" date="2014" name="PLoS Genet.">
        <title>Analysis of the Phlebiopsis gigantea genome, transcriptome and secretome provides insight into its pioneer colonization strategies of wood.</title>
        <authorList>
            <person name="Hori C."/>
            <person name="Ishida T."/>
            <person name="Igarashi K."/>
            <person name="Samejima M."/>
            <person name="Suzuki H."/>
            <person name="Master E."/>
            <person name="Ferreira P."/>
            <person name="Ruiz-Duenas F.J."/>
            <person name="Held B."/>
            <person name="Canessa P."/>
            <person name="Larrondo L.F."/>
            <person name="Schmoll M."/>
            <person name="Druzhinina I.S."/>
            <person name="Kubicek C.P."/>
            <person name="Gaskell J.A."/>
            <person name="Kersten P."/>
            <person name="St John F."/>
            <person name="Glasner J."/>
            <person name="Sabat G."/>
            <person name="Splinter BonDurant S."/>
            <person name="Syed K."/>
            <person name="Yadav J."/>
            <person name="Mgbeahuruike A.C."/>
            <person name="Kovalchuk A."/>
            <person name="Asiegbu F.O."/>
            <person name="Lackner G."/>
            <person name="Hoffmeister D."/>
            <person name="Rencoret J."/>
            <person name="Gutierrez A."/>
            <person name="Sun H."/>
            <person name="Lindquist E."/>
            <person name="Barry K."/>
            <person name="Riley R."/>
            <person name="Grigoriev I.V."/>
            <person name="Henrissat B."/>
            <person name="Kues U."/>
            <person name="Berka R.M."/>
            <person name="Martinez A.T."/>
            <person name="Covert S.F."/>
            <person name="Blanchette R.A."/>
            <person name="Cullen D."/>
        </authorList>
    </citation>
    <scope>NUCLEOTIDE SEQUENCE [LARGE SCALE GENOMIC DNA]</scope>
    <source>
        <strain evidence="2 3">11061_1 CR5-6</strain>
    </source>
</reference>
<sequence>MDLPTALQLASYPHRLPPAVRYVLRPPGFNHRLSRPLSSPTTTMLAVQKPVALFSSPSAHYRPSHSRHPSAPVLIRPTQTPGLLSLSKPVQPSPQRQQQAQQYGRAPRSSPKGKQNRSPQPAPAQALPVEDPKKPKASKLQPASPSDKSSKPSAVQTPEKPPRGRQSAKQAFKAKADRSSPSDARSQARRPSHQPSPPPPARTPEKGDSPAHVSVNPFRAQSFNHRDSDSNLFDPFVAHSTSDNESSESLPIATSNAGAKPLSLRAPQLAAHPTGKLAHRRQASQAQGSATPTHSVPVPRARHGRNQSKSAATAASATPQRRAPHASTTELPLAEWDDFPICDDLTVVSSPTTPVRESASFPKYSSATWQQSLLHEAPRTAPLSSTFDFPFAPTATFATPSPASRRRNHRRVPSEGVFAMSTDDDSSSDDSDELKNVMSKLALANRSVAPGLPRTPSPPVMDGMPPGFYAGSVFQNSPSPEELPVPAFRV</sequence>
<feature type="region of interest" description="Disordered" evidence="1">
    <location>
        <begin position="471"/>
        <end position="490"/>
    </location>
</feature>
<dbReference type="Proteomes" id="UP000053257">
    <property type="component" value="Unassembled WGS sequence"/>
</dbReference>
<keyword evidence="3" id="KW-1185">Reference proteome</keyword>
<dbReference type="AlphaFoldDB" id="A0A0C3PKI0"/>
<dbReference type="HOGENOM" id="CLU_033553_0_0_1"/>
<dbReference type="InterPro" id="IPR028322">
    <property type="entry name" value="PNRC-like_rgn"/>
</dbReference>
<dbReference type="OrthoDB" id="3226344at2759"/>
<dbReference type="STRING" id="745531.A0A0C3PKI0"/>
<organism evidence="2 3">
    <name type="scientific">Phlebiopsis gigantea (strain 11061_1 CR5-6)</name>
    <name type="common">White-rot fungus</name>
    <name type="synonym">Peniophora gigantea</name>
    <dbReference type="NCBI Taxonomy" id="745531"/>
    <lineage>
        <taxon>Eukaryota</taxon>
        <taxon>Fungi</taxon>
        <taxon>Dikarya</taxon>
        <taxon>Basidiomycota</taxon>
        <taxon>Agaricomycotina</taxon>
        <taxon>Agaricomycetes</taxon>
        <taxon>Polyporales</taxon>
        <taxon>Phanerochaetaceae</taxon>
        <taxon>Phlebiopsis</taxon>
    </lineage>
</organism>
<feature type="compositionally biased region" description="Polar residues" evidence="1">
    <location>
        <begin position="283"/>
        <end position="294"/>
    </location>
</feature>
<evidence type="ECO:0000256" key="1">
    <source>
        <dbReference type="SAM" id="MobiDB-lite"/>
    </source>
</evidence>
<evidence type="ECO:0000313" key="2">
    <source>
        <dbReference type="EMBL" id="KIP06803.1"/>
    </source>
</evidence>
<dbReference type="GO" id="GO:0016071">
    <property type="term" value="P:mRNA metabolic process"/>
    <property type="evidence" value="ECO:0007669"/>
    <property type="project" value="UniProtKB-ARBA"/>
</dbReference>
<feature type="compositionally biased region" description="Acidic residues" evidence="1">
    <location>
        <begin position="422"/>
        <end position="432"/>
    </location>
</feature>
<feature type="compositionally biased region" description="Low complexity" evidence="1">
    <location>
        <begin position="142"/>
        <end position="154"/>
    </location>
</feature>
<evidence type="ECO:0000313" key="3">
    <source>
        <dbReference type="Proteomes" id="UP000053257"/>
    </source>
</evidence>
<feature type="compositionally biased region" description="Low complexity" evidence="1">
    <location>
        <begin position="89"/>
        <end position="102"/>
    </location>
</feature>
<dbReference type="Pfam" id="PF15365">
    <property type="entry name" value="PNRC"/>
    <property type="match status" value="1"/>
</dbReference>